<evidence type="ECO:0000313" key="2">
    <source>
        <dbReference type="Proteomes" id="UP000013047"/>
    </source>
</evidence>
<sequence length="76" mass="8669">MTYPIEVAVRHRYNAYNCRIGKTRASSTNSPQVAVERLMDKLWPPGTHRATQIARGGDTTHFHIMPIELEVKYGQT</sequence>
<name>N6ZW76_9RHOO</name>
<keyword evidence="2" id="KW-1185">Reference proteome</keyword>
<reference evidence="1 2" key="1">
    <citation type="submission" date="2012-09" db="EMBL/GenBank/DDBJ databases">
        <title>Draft Genome Sequences of 6 Strains from Genus Thauera.</title>
        <authorList>
            <person name="Liu B."/>
            <person name="Shapleigh J.P."/>
            <person name="Frostegard A.H."/>
        </authorList>
    </citation>
    <scope>NUCLEOTIDE SEQUENCE [LARGE SCALE GENOMIC DNA]</scope>
    <source>
        <strain evidence="1 2">B4P</strain>
    </source>
</reference>
<dbReference type="Proteomes" id="UP000013047">
    <property type="component" value="Unassembled WGS sequence"/>
</dbReference>
<dbReference type="EMBL" id="AMXF01000008">
    <property type="protein sequence ID" value="ENO98613.1"/>
    <property type="molecule type" value="Genomic_DNA"/>
</dbReference>
<accession>N6ZW76</accession>
<gene>
    <name evidence="1" type="ORF">C667_02873</name>
</gene>
<dbReference type="AlphaFoldDB" id="N6ZW76"/>
<evidence type="ECO:0000313" key="1">
    <source>
        <dbReference type="EMBL" id="ENO98613.1"/>
    </source>
</evidence>
<organism evidence="1 2">
    <name type="scientific">Thauera phenylacetica B4P</name>
    <dbReference type="NCBI Taxonomy" id="1234382"/>
    <lineage>
        <taxon>Bacteria</taxon>
        <taxon>Pseudomonadati</taxon>
        <taxon>Pseudomonadota</taxon>
        <taxon>Betaproteobacteria</taxon>
        <taxon>Rhodocyclales</taxon>
        <taxon>Zoogloeaceae</taxon>
        <taxon>Thauera</taxon>
    </lineage>
</organism>
<comment type="caution">
    <text evidence="1">The sequence shown here is derived from an EMBL/GenBank/DDBJ whole genome shotgun (WGS) entry which is preliminary data.</text>
</comment>
<dbReference type="OrthoDB" id="9906577at2"/>
<dbReference type="RefSeq" id="WP_004356632.1">
    <property type="nucleotide sequence ID" value="NZ_AMXF01000008.1"/>
</dbReference>
<proteinExistence type="predicted"/>
<protein>
    <submittedName>
        <fullName evidence="1">Uncharacterized protein</fullName>
    </submittedName>
</protein>